<feature type="compositionally biased region" description="Polar residues" evidence="1">
    <location>
        <begin position="120"/>
        <end position="130"/>
    </location>
</feature>
<sequence>MSTILPSTCALPMTHSSNEPSLTWHDLENVLFRSGVSAVRSGATLGPASVVGTPEENLRLLALSYLLTINQDQVKEEVGELMDDFDEAWLAVQRAATLFIAIPQPLRGEPVPSVPLRPSVTPSTSGCANA</sequence>
<comment type="caution">
    <text evidence="2">The sequence shown here is derived from an EMBL/GenBank/DDBJ whole genome shotgun (WGS) entry which is preliminary data.</text>
</comment>
<evidence type="ECO:0000256" key="1">
    <source>
        <dbReference type="SAM" id="MobiDB-lite"/>
    </source>
</evidence>
<dbReference type="AlphaFoldDB" id="A0A4Y7SQ32"/>
<accession>A0A4Y7SQ32</accession>
<protein>
    <submittedName>
        <fullName evidence="2">Uncharacterized protein</fullName>
    </submittedName>
</protein>
<name>A0A4Y7SQ32_COPMI</name>
<feature type="region of interest" description="Disordered" evidence="1">
    <location>
        <begin position="111"/>
        <end position="130"/>
    </location>
</feature>
<keyword evidence="3" id="KW-1185">Reference proteome</keyword>
<proteinExistence type="predicted"/>
<organism evidence="2 3">
    <name type="scientific">Coprinellus micaceus</name>
    <name type="common">Glistening ink-cap mushroom</name>
    <name type="synonym">Coprinus micaceus</name>
    <dbReference type="NCBI Taxonomy" id="71717"/>
    <lineage>
        <taxon>Eukaryota</taxon>
        <taxon>Fungi</taxon>
        <taxon>Dikarya</taxon>
        <taxon>Basidiomycota</taxon>
        <taxon>Agaricomycotina</taxon>
        <taxon>Agaricomycetes</taxon>
        <taxon>Agaricomycetidae</taxon>
        <taxon>Agaricales</taxon>
        <taxon>Agaricineae</taxon>
        <taxon>Psathyrellaceae</taxon>
        <taxon>Coprinellus</taxon>
    </lineage>
</organism>
<dbReference type="Proteomes" id="UP000298030">
    <property type="component" value="Unassembled WGS sequence"/>
</dbReference>
<reference evidence="2 3" key="1">
    <citation type="journal article" date="2019" name="Nat. Ecol. Evol.">
        <title>Megaphylogeny resolves global patterns of mushroom evolution.</title>
        <authorList>
            <person name="Varga T."/>
            <person name="Krizsan K."/>
            <person name="Foldi C."/>
            <person name="Dima B."/>
            <person name="Sanchez-Garcia M."/>
            <person name="Sanchez-Ramirez S."/>
            <person name="Szollosi G.J."/>
            <person name="Szarkandi J.G."/>
            <person name="Papp V."/>
            <person name="Albert L."/>
            <person name="Andreopoulos W."/>
            <person name="Angelini C."/>
            <person name="Antonin V."/>
            <person name="Barry K.W."/>
            <person name="Bougher N.L."/>
            <person name="Buchanan P."/>
            <person name="Buyck B."/>
            <person name="Bense V."/>
            <person name="Catcheside P."/>
            <person name="Chovatia M."/>
            <person name="Cooper J."/>
            <person name="Damon W."/>
            <person name="Desjardin D."/>
            <person name="Finy P."/>
            <person name="Geml J."/>
            <person name="Haridas S."/>
            <person name="Hughes K."/>
            <person name="Justo A."/>
            <person name="Karasinski D."/>
            <person name="Kautmanova I."/>
            <person name="Kiss B."/>
            <person name="Kocsube S."/>
            <person name="Kotiranta H."/>
            <person name="LaButti K.M."/>
            <person name="Lechner B.E."/>
            <person name="Liimatainen K."/>
            <person name="Lipzen A."/>
            <person name="Lukacs Z."/>
            <person name="Mihaltcheva S."/>
            <person name="Morgado L.N."/>
            <person name="Niskanen T."/>
            <person name="Noordeloos M.E."/>
            <person name="Ohm R.A."/>
            <person name="Ortiz-Santana B."/>
            <person name="Ovrebo C."/>
            <person name="Racz N."/>
            <person name="Riley R."/>
            <person name="Savchenko A."/>
            <person name="Shiryaev A."/>
            <person name="Soop K."/>
            <person name="Spirin V."/>
            <person name="Szebenyi C."/>
            <person name="Tomsovsky M."/>
            <person name="Tulloss R.E."/>
            <person name="Uehling J."/>
            <person name="Grigoriev I.V."/>
            <person name="Vagvolgyi C."/>
            <person name="Papp T."/>
            <person name="Martin F.M."/>
            <person name="Miettinen O."/>
            <person name="Hibbett D.S."/>
            <person name="Nagy L.G."/>
        </authorList>
    </citation>
    <scope>NUCLEOTIDE SEQUENCE [LARGE SCALE GENOMIC DNA]</scope>
    <source>
        <strain evidence="2 3">FP101781</strain>
    </source>
</reference>
<evidence type="ECO:0000313" key="2">
    <source>
        <dbReference type="EMBL" id="TEB23977.1"/>
    </source>
</evidence>
<gene>
    <name evidence="2" type="ORF">FA13DRAFT_1715045</name>
</gene>
<dbReference type="EMBL" id="QPFP01000072">
    <property type="protein sequence ID" value="TEB23977.1"/>
    <property type="molecule type" value="Genomic_DNA"/>
</dbReference>
<evidence type="ECO:0000313" key="3">
    <source>
        <dbReference type="Proteomes" id="UP000298030"/>
    </source>
</evidence>